<dbReference type="PANTHER" id="PTHR42813">
    <property type="entry name" value="ZINC-TYPE ALCOHOL DEHYDROGENASE-LIKE"/>
    <property type="match status" value="1"/>
</dbReference>
<proteinExistence type="predicted"/>
<dbReference type="STRING" id="1036181.SAMN05421756_106232"/>
<evidence type="ECO:0000256" key="3">
    <source>
        <dbReference type="ARBA" id="ARBA00022833"/>
    </source>
</evidence>
<sequence length="319" mass="33371">MSKSHRVPLLLVCVSLARPLPDFEGMDVRTQAVSVSGTLDPVPDVTGVLVDLVLQGDPTLKPVALGDPQLQADPPLSMYGFGVASGAWGGVLADLVTVPFANAMLVPLPQTVDPVDAASSADTLSDAYRLVAPQLDVVRSHPDGSRVIALGSVERSSPFSASVPLFVGLMTRALLPGSELLLIDERKWVRERAEQLGFEAAPARRSTGARAPLVVDCSASQRGLGLALAAVADDGVCSFAGTLHGSVPIPASLMFGRNVTLRIARSHVREVIPQVLGLLAAREVELGGVITQRGSFGDAVAALDAHFRGRELKTVLSLT</sequence>
<comment type="cofactor">
    <cofactor evidence="1">
        <name>Zn(2+)</name>
        <dbReference type="ChEBI" id="CHEBI:29105"/>
    </cofactor>
</comment>
<dbReference type="GO" id="GO:0046872">
    <property type="term" value="F:metal ion binding"/>
    <property type="evidence" value="ECO:0007669"/>
    <property type="project" value="UniProtKB-KW"/>
</dbReference>
<dbReference type="InterPro" id="IPR036291">
    <property type="entry name" value="NAD(P)-bd_dom_sf"/>
</dbReference>
<keyword evidence="3" id="KW-0862">Zinc</keyword>
<reference evidence="5" key="1">
    <citation type="submission" date="2016-10" db="EMBL/GenBank/DDBJ databases">
        <authorList>
            <person name="Varghese N."/>
            <person name="Submissions S."/>
        </authorList>
    </citation>
    <scope>NUCLEOTIDE SEQUENCE [LARGE SCALE GENOMIC DNA]</scope>
    <source>
        <strain evidence="5">CGMCC 4.6856</strain>
    </source>
</reference>
<dbReference type="EMBL" id="FOFA01000006">
    <property type="protein sequence ID" value="SEQ86946.1"/>
    <property type="molecule type" value="Genomic_DNA"/>
</dbReference>
<dbReference type="PANTHER" id="PTHR42813:SF7">
    <property type="entry name" value="ALCOHOL DEHYDROGENASE (ZN-DEPENDENT)-RELATED"/>
    <property type="match status" value="1"/>
</dbReference>
<accession>A0A1H9JJD5</accession>
<dbReference type="Proteomes" id="UP000198504">
    <property type="component" value="Unassembled WGS sequence"/>
</dbReference>
<protein>
    <submittedName>
        <fullName evidence="4">Threonine dehydrogenase</fullName>
    </submittedName>
</protein>
<organism evidence="4 5">
    <name type="scientific">Microlunatus flavus</name>
    <dbReference type="NCBI Taxonomy" id="1036181"/>
    <lineage>
        <taxon>Bacteria</taxon>
        <taxon>Bacillati</taxon>
        <taxon>Actinomycetota</taxon>
        <taxon>Actinomycetes</taxon>
        <taxon>Propionibacteriales</taxon>
        <taxon>Propionibacteriaceae</taxon>
        <taxon>Microlunatus</taxon>
    </lineage>
</organism>
<dbReference type="Gene3D" id="3.90.180.10">
    <property type="entry name" value="Medium-chain alcohol dehydrogenases, catalytic domain"/>
    <property type="match status" value="2"/>
</dbReference>
<dbReference type="Gene3D" id="3.40.50.720">
    <property type="entry name" value="NAD(P)-binding Rossmann-like Domain"/>
    <property type="match status" value="1"/>
</dbReference>
<evidence type="ECO:0000313" key="4">
    <source>
        <dbReference type="EMBL" id="SEQ86946.1"/>
    </source>
</evidence>
<evidence type="ECO:0000313" key="5">
    <source>
        <dbReference type="Proteomes" id="UP000198504"/>
    </source>
</evidence>
<dbReference type="AlphaFoldDB" id="A0A1H9JJD5"/>
<name>A0A1H9JJD5_9ACTN</name>
<keyword evidence="2" id="KW-0479">Metal-binding</keyword>
<gene>
    <name evidence="4" type="ORF">SAMN05421756_106232</name>
</gene>
<evidence type="ECO:0000256" key="2">
    <source>
        <dbReference type="ARBA" id="ARBA00022723"/>
    </source>
</evidence>
<evidence type="ECO:0000256" key="1">
    <source>
        <dbReference type="ARBA" id="ARBA00001947"/>
    </source>
</evidence>
<keyword evidence="5" id="KW-1185">Reference proteome</keyword>
<dbReference type="SUPFAM" id="SSF51735">
    <property type="entry name" value="NAD(P)-binding Rossmann-fold domains"/>
    <property type="match status" value="1"/>
</dbReference>